<evidence type="ECO:0000313" key="2">
    <source>
        <dbReference type="Proteomes" id="UP000275321"/>
    </source>
</evidence>
<comment type="caution">
    <text evidence="1">The sequence shown here is derived from an EMBL/GenBank/DDBJ whole genome shotgun (WGS) entry which is preliminary data.</text>
</comment>
<gene>
    <name evidence="1" type="ORF">EGK68_19400</name>
</gene>
<name>A0A3R9AGP9_ENTCL</name>
<organism evidence="1 2">
    <name type="scientific">Enterobacter cloacae</name>
    <dbReference type="NCBI Taxonomy" id="550"/>
    <lineage>
        <taxon>Bacteria</taxon>
        <taxon>Pseudomonadati</taxon>
        <taxon>Pseudomonadota</taxon>
        <taxon>Gammaproteobacteria</taxon>
        <taxon>Enterobacterales</taxon>
        <taxon>Enterobacteriaceae</taxon>
        <taxon>Enterobacter</taxon>
        <taxon>Enterobacter cloacae complex</taxon>
    </lineage>
</organism>
<sequence length="59" mass="6567">MSSQQILTGDAARNHTDELWRIPASMNGFCDSEANHRFPKRLANFAVDIINALIISPVL</sequence>
<dbReference type="AlphaFoldDB" id="A0A3R9AGP9"/>
<evidence type="ECO:0000313" key="1">
    <source>
        <dbReference type="EMBL" id="RSB28748.1"/>
    </source>
</evidence>
<accession>A0A3R9AGP9</accession>
<dbReference type="EMBL" id="RHWT01000031">
    <property type="protein sequence ID" value="RSB28748.1"/>
    <property type="molecule type" value="Genomic_DNA"/>
</dbReference>
<reference evidence="1 2" key="1">
    <citation type="submission" date="2018-10" db="EMBL/GenBank/DDBJ databases">
        <title>Transmission dynamics of multidrug resistant bacteria on intensive care unit surfaces.</title>
        <authorList>
            <person name="D'Souza A.W."/>
            <person name="Potter R.F."/>
            <person name="Wallace M."/>
            <person name="Shupe A."/>
            <person name="Patel S."/>
            <person name="Sun S."/>
            <person name="Gul D."/>
            <person name="Kwon J.H."/>
            <person name="Andleeb S."/>
            <person name="Burnham C.-A.D."/>
            <person name="Dantas G."/>
        </authorList>
    </citation>
    <scope>NUCLEOTIDE SEQUENCE [LARGE SCALE GENOMIC DNA]</scope>
    <source>
        <strain evidence="1 2">EC_073</strain>
    </source>
</reference>
<dbReference type="Proteomes" id="UP000275321">
    <property type="component" value="Unassembled WGS sequence"/>
</dbReference>
<proteinExistence type="predicted"/>
<protein>
    <submittedName>
        <fullName evidence="1">Uncharacterized protein</fullName>
    </submittedName>
</protein>